<reference evidence="4 5" key="1">
    <citation type="submission" date="2016-10" db="EMBL/GenBank/DDBJ databases">
        <authorList>
            <person name="de Groot N.N."/>
        </authorList>
    </citation>
    <scope>NUCLEOTIDE SEQUENCE [LARGE SCALE GENOMIC DNA]</scope>
    <source>
        <strain evidence="4 5">CGMCC 1.5012</strain>
    </source>
</reference>
<keyword evidence="3" id="KW-1133">Transmembrane helix</keyword>
<organism evidence="4 5">
    <name type="scientific">Acetanaerobacterium elongatum</name>
    <dbReference type="NCBI Taxonomy" id="258515"/>
    <lineage>
        <taxon>Bacteria</taxon>
        <taxon>Bacillati</taxon>
        <taxon>Bacillota</taxon>
        <taxon>Clostridia</taxon>
        <taxon>Eubacteriales</taxon>
        <taxon>Oscillospiraceae</taxon>
        <taxon>Acetanaerobacterium</taxon>
    </lineage>
</organism>
<feature type="transmembrane region" description="Helical" evidence="3">
    <location>
        <begin position="291"/>
        <end position="309"/>
    </location>
</feature>
<feature type="transmembrane region" description="Helical" evidence="3">
    <location>
        <begin position="44"/>
        <end position="62"/>
    </location>
</feature>
<feature type="transmembrane region" description="Helical" evidence="3">
    <location>
        <begin position="109"/>
        <end position="129"/>
    </location>
</feature>
<feature type="transmembrane region" description="Helical" evidence="3">
    <location>
        <begin position="259"/>
        <end position="279"/>
    </location>
</feature>
<feature type="transmembrane region" description="Helical" evidence="3">
    <location>
        <begin position="178"/>
        <end position="198"/>
    </location>
</feature>
<dbReference type="NCBIfam" id="TIGR00792">
    <property type="entry name" value="gph"/>
    <property type="match status" value="1"/>
</dbReference>
<feature type="transmembrane region" description="Helical" evidence="3">
    <location>
        <begin position="315"/>
        <end position="338"/>
    </location>
</feature>
<gene>
    <name evidence="4" type="ORF">SAMN05192585_12113</name>
</gene>
<feature type="transmembrane region" description="Helical" evidence="3">
    <location>
        <begin position="407"/>
        <end position="426"/>
    </location>
</feature>
<proteinExistence type="predicted"/>
<dbReference type="GO" id="GO:0008643">
    <property type="term" value="P:carbohydrate transport"/>
    <property type="evidence" value="ECO:0007669"/>
    <property type="project" value="InterPro"/>
</dbReference>
<feature type="transmembrane region" description="Helical" evidence="3">
    <location>
        <begin position="20"/>
        <end position="38"/>
    </location>
</feature>
<dbReference type="SUPFAM" id="SSF103473">
    <property type="entry name" value="MFS general substrate transporter"/>
    <property type="match status" value="1"/>
</dbReference>
<sequence>MSKQTYETSRFERLSYGGFFLGQNIIYVIQFQFLSYFYTEEVGLSLASTTLMLLIARIWDIINDPIVGAIVDKSHFKSGKYLPWLRFVTYTVPLTMVFVFFNLGASVDGGIKLAFAYITYILWGMLYTCSDSPLFSLGTVMSSKVYERDLLISYGRFAAALAAILSAVFMSLKTQVGWTWTAAIYMIFSFLVMFPLQFTAKERVQYKRSEHIPFSKIFKYLLKNKYLLIYYVGYLAIGMVNTLQPIAPYFCNSNLGNEGMLTIVMGLSVIPVLLAAPLLPMLISRFGKKNLTIYTSLGAIVLSIVQYFMGYGNFVLFLVITAIRVLCMQFPLLIYGMFTADCIEYGAYVTGERTEAIAFSVQTLVTKMGGTICNTICLQLLVFFGYVQQSPTQTPEALGGIWKILTLLPAAGFGVMIIIMLFFYKLSEEDVQKIMRINRGESNEKVNV</sequence>
<dbReference type="Proteomes" id="UP000199182">
    <property type="component" value="Unassembled WGS sequence"/>
</dbReference>
<dbReference type="InterPro" id="IPR001927">
    <property type="entry name" value="Na/Gal_symport"/>
</dbReference>
<dbReference type="GO" id="GO:0015293">
    <property type="term" value="F:symporter activity"/>
    <property type="evidence" value="ECO:0007669"/>
    <property type="project" value="UniProtKB-KW"/>
</dbReference>
<dbReference type="GO" id="GO:0005886">
    <property type="term" value="C:plasma membrane"/>
    <property type="evidence" value="ECO:0007669"/>
    <property type="project" value="TreeGrafter"/>
</dbReference>
<evidence type="ECO:0000313" key="5">
    <source>
        <dbReference type="Proteomes" id="UP000199182"/>
    </source>
</evidence>
<protein>
    <submittedName>
        <fullName evidence="4">Probable glucitol transport protein GutA</fullName>
    </submittedName>
</protein>
<dbReference type="OrthoDB" id="9764596at2"/>
<keyword evidence="1" id="KW-0813">Transport</keyword>
<dbReference type="EMBL" id="FNID01000021">
    <property type="protein sequence ID" value="SDN50701.1"/>
    <property type="molecule type" value="Genomic_DNA"/>
</dbReference>
<dbReference type="InterPro" id="IPR039672">
    <property type="entry name" value="MFS_2"/>
</dbReference>
<feature type="transmembrane region" description="Helical" evidence="3">
    <location>
        <begin position="83"/>
        <end position="103"/>
    </location>
</feature>
<keyword evidence="3" id="KW-0472">Membrane</keyword>
<evidence type="ECO:0000313" key="4">
    <source>
        <dbReference type="EMBL" id="SDN50701.1"/>
    </source>
</evidence>
<dbReference type="PANTHER" id="PTHR11328">
    <property type="entry name" value="MAJOR FACILITATOR SUPERFAMILY DOMAIN-CONTAINING PROTEIN"/>
    <property type="match status" value="1"/>
</dbReference>
<feature type="transmembrane region" description="Helical" evidence="3">
    <location>
        <begin position="226"/>
        <end position="247"/>
    </location>
</feature>
<dbReference type="Gene3D" id="1.20.1250.20">
    <property type="entry name" value="MFS general substrate transporter like domains"/>
    <property type="match status" value="2"/>
</dbReference>
<keyword evidence="2" id="KW-0769">Symport</keyword>
<feature type="transmembrane region" description="Helical" evidence="3">
    <location>
        <begin position="368"/>
        <end position="387"/>
    </location>
</feature>
<dbReference type="RefSeq" id="WP_092640827.1">
    <property type="nucleotide sequence ID" value="NZ_FNID01000021.1"/>
</dbReference>
<name>A0A1H0BYD7_9FIRM</name>
<keyword evidence="5" id="KW-1185">Reference proteome</keyword>
<dbReference type="AlphaFoldDB" id="A0A1H0BYD7"/>
<evidence type="ECO:0000256" key="1">
    <source>
        <dbReference type="ARBA" id="ARBA00022448"/>
    </source>
</evidence>
<dbReference type="PANTHER" id="PTHR11328:SF36">
    <property type="entry name" value="MELIBIOSE PERMEASE"/>
    <property type="match status" value="1"/>
</dbReference>
<feature type="transmembrane region" description="Helical" evidence="3">
    <location>
        <begin position="150"/>
        <end position="172"/>
    </location>
</feature>
<evidence type="ECO:0000256" key="3">
    <source>
        <dbReference type="SAM" id="Phobius"/>
    </source>
</evidence>
<dbReference type="Pfam" id="PF13347">
    <property type="entry name" value="MFS_2"/>
    <property type="match status" value="1"/>
</dbReference>
<dbReference type="STRING" id="258515.SAMN05192585_12113"/>
<evidence type="ECO:0000256" key="2">
    <source>
        <dbReference type="ARBA" id="ARBA00022847"/>
    </source>
</evidence>
<accession>A0A1H0BYD7</accession>
<dbReference type="InterPro" id="IPR036259">
    <property type="entry name" value="MFS_trans_sf"/>
</dbReference>
<keyword evidence="3" id="KW-0812">Transmembrane</keyword>
<dbReference type="GO" id="GO:0006814">
    <property type="term" value="P:sodium ion transport"/>
    <property type="evidence" value="ECO:0007669"/>
    <property type="project" value="InterPro"/>
</dbReference>